<dbReference type="InterPro" id="IPR024704">
    <property type="entry name" value="SMC"/>
</dbReference>
<dbReference type="PANTHER" id="PTHR43977">
    <property type="entry name" value="STRUCTURAL MAINTENANCE OF CHROMOSOMES PROTEIN 3"/>
    <property type="match status" value="1"/>
</dbReference>
<evidence type="ECO:0000256" key="4">
    <source>
        <dbReference type="ARBA" id="ARBA00022741"/>
    </source>
</evidence>
<dbReference type="InterPro" id="IPR027120">
    <property type="entry name" value="Smc2_ABC"/>
</dbReference>
<dbReference type="SUPFAM" id="SSF52540">
    <property type="entry name" value="P-loop containing nucleoside triphosphate hydrolases"/>
    <property type="match status" value="1"/>
</dbReference>
<dbReference type="InterPro" id="IPR003395">
    <property type="entry name" value="RecF/RecN/SMC_N"/>
</dbReference>
<feature type="coiled-coil region" evidence="12">
    <location>
        <begin position="835"/>
        <end position="897"/>
    </location>
</feature>
<dbReference type="PIRSF" id="PIRSF005719">
    <property type="entry name" value="SMC"/>
    <property type="match status" value="1"/>
</dbReference>
<keyword evidence="15" id="KW-1185">Reference proteome</keyword>
<dbReference type="SMART" id="SM00968">
    <property type="entry name" value="SMC_hinge"/>
    <property type="match status" value="1"/>
</dbReference>
<dbReference type="Gene3D" id="1.20.1060.20">
    <property type="match status" value="1"/>
</dbReference>
<dbReference type="InterPro" id="IPR010935">
    <property type="entry name" value="SMC_hinge"/>
</dbReference>
<evidence type="ECO:0000256" key="10">
    <source>
        <dbReference type="ARBA" id="ARBA00023306"/>
    </source>
</evidence>
<keyword evidence="7 12" id="KW-0175">Coiled coil</keyword>
<dbReference type="Proteomes" id="UP001498476">
    <property type="component" value="Unassembled WGS sequence"/>
</dbReference>
<evidence type="ECO:0000313" key="15">
    <source>
        <dbReference type="Proteomes" id="UP001498476"/>
    </source>
</evidence>
<reference evidence="14 15" key="1">
    <citation type="journal article" date="2025" name="Microbiol. Resour. Announc.">
        <title>Draft genome sequences for Neonectria magnoliae and Neonectria punicea, canker pathogens of Liriodendron tulipifera and Acer saccharum in West Virginia.</title>
        <authorList>
            <person name="Petronek H.M."/>
            <person name="Kasson M.T."/>
            <person name="Metheny A.M."/>
            <person name="Stauder C.M."/>
            <person name="Lovett B."/>
            <person name="Lynch S.C."/>
            <person name="Garnas J.R."/>
            <person name="Kasson L.R."/>
            <person name="Stajich J.E."/>
        </authorList>
    </citation>
    <scope>NUCLEOTIDE SEQUENCE [LARGE SCALE GENOMIC DNA]</scope>
    <source>
        <strain evidence="14 15">NRRL 64653</strain>
    </source>
</reference>
<feature type="coiled-coil region" evidence="12">
    <location>
        <begin position="253"/>
        <end position="318"/>
    </location>
</feature>
<evidence type="ECO:0000256" key="1">
    <source>
        <dbReference type="ARBA" id="ARBA00004123"/>
    </source>
</evidence>
<dbReference type="SUPFAM" id="SSF75553">
    <property type="entry name" value="Smc hinge domain"/>
    <property type="match status" value="1"/>
</dbReference>
<dbReference type="CDD" id="cd03273">
    <property type="entry name" value="ABC_SMC2_euk"/>
    <property type="match status" value="1"/>
</dbReference>
<evidence type="ECO:0000256" key="7">
    <source>
        <dbReference type="ARBA" id="ARBA00023054"/>
    </source>
</evidence>
<keyword evidence="8" id="KW-0226">DNA condensation</keyword>
<sequence>MRVIEVIIDGFKSYAVRTVISGWDESFNSITGLNGSGKSNILDAICFVLGITNMSTVRAQNLQDLIYKRGQAGVTKASVTIVFDNRDTKKSPIGFEEYATISVTRQIVLGGTSKYLINGHRAQQQTVQNLFQSVQLNINNPNFLIMQGRITKVLNMKAVEILAMIEEAAGTRMFEDRRDKALKTMTKKEMKLVELRELLKEEIEPKLEKLRTEKRAFLDFQQTQNDLERLTRVVVAYDYVRSQEKLTQSAADLEGKKQRRRDLEESTIRLKSEISNLEEDVTKVRTQRDKELRKGGKAQALEESVKKHTNELVRLATVLDLKNSSLAEEKEKKMAVEKSVTESEATLKDKTTAFENAKAKFDAAKNDLEQQNKEAEAKEELLQTLQTGVASKDGQENGYQGQLQDAKARATTAATEQEQAKIKISHLEKRVKEEEPRAKKAKEQNAGLLRDLDGLKVQAQRLEKELGRLGFEPGQEEEMYKQESTLQQTVRNLRQESDKLKRQVANIDFNYANPVPNFDRSKVKGLVAQLFTLDKEHTQAGTALEICAGGRLYNVVVDTEVTGTQLLQRGKLRKRVTIIPLNKIAAFKAAAQTVATAQKIAPGKVDLALSLVGYDDEVSAAMEYVFGNTLVCADADTAKKVTFDPNVRMRSITLEGDAYDPSGTLSGGSSPNSSGVLVTLQKLNSLTRQLSEAEFSLKELQMRISKEKSKLDQARRIKQDLDLKSHEIKLAEEQIGGNSSSSIIQEVESMKSTIIELKESISEAKVRQTKASADIKSIEKDMNDFDNNKDAKLVELQKSLDKLRAGLSKNAAAVKTIQKELQGAQLDAEQAGVDLSAAREQLQEVEVGIKGQQQDIEDLVKQQAKLTETHDTVQAELDDERAKLHLFDDELRALEDATRSKNARIAEEGLEMQKLGHLVDKFHKEQQGAAENVTKLEKKYEWIQEEKDNFGRNGTPYDFRGQNIGESKATLHNLTERFQGMKKKINPKVMNMIDSVEKKEVSLKHMIKTVIRDKRKIEETIVSLDDYKKKALHETWEKVNGDFGQIFSELLPGGSFAKLDPPENKTINEGLEVKVCLGKVWKQSLTELSGGQRSLVALSLIMALLQFKPAPMYILDEVDAALDLSHTQNIGRLIKTRFKGSQFIVVSLKDGMFQNANRIFRTRFSEGTSMVQALTPADLK</sequence>
<keyword evidence="4" id="KW-0547">Nucleotide-binding</keyword>
<feature type="coiled-coil region" evidence="12">
    <location>
        <begin position="424"/>
        <end position="510"/>
    </location>
</feature>
<dbReference type="Gene3D" id="3.40.50.300">
    <property type="entry name" value="P-loop containing nucleotide triphosphate hydrolases"/>
    <property type="match status" value="2"/>
</dbReference>
<dbReference type="InterPro" id="IPR036277">
    <property type="entry name" value="SMC_hinge_sf"/>
</dbReference>
<accession>A0ABR1GI45</accession>
<evidence type="ECO:0000256" key="11">
    <source>
        <dbReference type="PIRNR" id="PIRNR005719"/>
    </source>
</evidence>
<evidence type="ECO:0000256" key="5">
    <source>
        <dbReference type="ARBA" id="ARBA00022776"/>
    </source>
</evidence>
<keyword evidence="6" id="KW-0067">ATP-binding</keyword>
<keyword evidence="9 11" id="KW-0539">Nucleus</keyword>
<protein>
    <recommendedName>
        <fullName evidence="11">Structural maintenance of chromosomes protein</fullName>
    </recommendedName>
</protein>
<evidence type="ECO:0000256" key="9">
    <source>
        <dbReference type="ARBA" id="ARBA00023242"/>
    </source>
</evidence>
<comment type="similarity">
    <text evidence="2">Belongs to the SMC family. SMC2 subfamily.</text>
</comment>
<dbReference type="Pfam" id="PF06470">
    <property type="entry name" value="SMC_hinge"/>
    <property type="match status" value="1"/>
</dbReference>
<comment type="subcellular location">
    <subcellularLocation>
        <location evidence="1 11">Nucleus</location>
    </subcellularLocation>
</comment>
<feature type="coiled-coil region" evidence="12">
    <location>
        <begin position="354"/>
        <end position="388"/>
    </location>
</feature>
<comment type="caution">
    <text evidence="14">The sequence shown here is derived from an EMBL/GenBank/DDBJ whole genome shotgun (WGS) entry which is preliminary data.</text>
</comment>
<evidence type="ECO:0000256" key="6">
    <source>
        <dbReference type="ARBA" id="ARBA00022840"/>
    </source>
</evidence>
<evidence type="ECO:0000313" key="14">
    <source>
        <dbReference type="EMBL" id="KAK7397948.1"/>
    </source>
</evidence>
<keyword evidence="10" id="KW-0131">Cell cycle</keyword>
<evidence type="ECO:0000256" key="2">
    <source>
        <dbReference type="ARBA" id="ARBA00005231"/>
    </source>
</evidence>
<dbReference type="Gene3D" id="3.30.70.1620">
    <property type="match status" value="1"/>
</dbReference>
<evidence type="ECO:0000256" key="12">
    <source>
        <dbReference type="SAM" id="Coils"/>
    </source>
</evidence>
<dbReference type="Pfam" id="PF02463">
    <property type="entry name" value="SMC_N"/>
    <property type="match status" value="1"/>
</dbReference>
<evidence type="ECO:0000259" key="13">
    <source>
        <dbReference type="SMART" id="SM00968"/>
    </source>
</evidence>
<gene>
    <name evidence="14" type="primary">SMC2</name>
    <name evidence="14" type="ORF">QQX98_012685</name>
</gene>
<feature type="coiled-coil region" evidence="12">
    <location>
        <begin position="683"/>
        <end position="767"/>
    </location>
</feature>
<evidence type="ECO:0000256" key="8">
    <source>
        <dbReference type="ARBA" id="ARBA00023067"/>
    </source>
</evidence>
<keyword evidence="5" id="KW-0498">Mitosis</keyword>
<feature type="domain" description="SMC hinge" evidence="13">
    <location>
        <begin position="521"/>
        <end position="642"/>
    </location>
</feature>
<dbReference type="InterPro" id="IPR027417">
    <property type="entry name" value="P-loop_NTPase"/>
</dbReference>
<organism evidence="14 15">
    <name type="scientific">Neonectria punicea</name>
    <dbReference type="NCBI Taxonomy" id="979145"/>
    <lineage>
        <taxon>Eukaryota</taxon>
        <taxon>Fungi</taxon>
        <taxon>Dikarya</taxon>
        <taxon>Ascomycota</taxon>
        <taxon>Pezizomycotina</taxon>
        <taxon>Sordariomycetes</taxon>
        <taxon>Hypocreomycetidae</taxon>
        <taxon>Hypocreales</taxon>
        <taxon>Nectriaceae</taxon>
        <taxon>Neonectria</taxon>
    </lineage>
</organism>
<proteinExistence type="inferred from homology"/>
<dbReference type="EMBL" id="JAZAVJ010000403">
    <property type="protein sequence ID" value="KAK7397948.1"/>
    <property type="molecule type" value="Genomic_DNA"/>
</dbReference>
<name>A0ABR1GI45_9HYPO</name>
<evidence type="ECO:0000256" key="3">
    <source>
        <dbReference type="ARBA" id="ARBA00022618"/>
    </source>
</evidence>
<keyword evidence="3" id="KW-0132">Cell division</keyword>